<sequence length="83" mass="9450">MIYRWNIAKHVKACEKDTSGVRDLPCVLFLMSVRGNYSPSEVALDYVTFSLWERVSSDRDQVLSGTKIVLQQEKPKGYVSVPI</sequence>
<dbReference type="Proteomes" id="UP000077786">
    <property type="component" value="Unassembled WGS sequence"/>
</dbReference>
<proteinExistence type="predicted"/>
<dbReference type="EMBL" id="LUTU01000007">
    <property type="protein sequence ID" value="OAJ67595.1"/>
    <property type="molecule type" value="Genomic_DNA"/>
</dbReference>
<comment type="caution">
    <text evidence="1">The sequence shown here is derived from an EMBL/GenBank/DDBJ whole genome shotgun (WGS) entry which is preliminary data.</text>
</comment>
<accession>A0A1B6VK51</accession>
<dbReference type="AlphaFoldDB" id="A0A1B6VK51"/>
<dbReference type="PATRIC" id="fig|38307.3.peg.1686"/>
<name>A0A1B6VK51_9PROT</name>
<evidence type="ECO:0000313" key="2">
    <source>
        <dbReference type="Proteomes" id="UP000077786"/>
    </source>
</evidence>
<dbReference type="RefSeq" id="WP_046901875.1">
    <property type="nucleotide sequence ID" value="NZ_JAERLC010000005.1"/>
</dbReference>
<reference evidence="1 2" key="1">
    <citation type="submission" date="2016-03" db="EMBL/GenBank/DDBJ databases">
        <title>Draft genome sequence of Gluconobacter cerinus strain CECT 9110.</title>
        <authorList>
            <person name="Sainz F."/>
            <person name="Mas A."/>
            <person name="Torija M.J."/>
        </authorList>
    </citation>
    <scope>NUCLEOTIDE SEQUENCE [LARGE SCALE GENOMIC DNA]</scope>
    <source>
        <strain evidence="1 2">CECT 9110</strain>
    </source>
</reference>
<organism evidence="1 2">
    <name type="scientific">Gluconobacter cerinus</name>
    <dbReference type="NCBI Taxonomy" id="38307"/>
    <lineage>
        <taxon>Bacteria</taxon>
        <taxon>Pseudomonadati</taxon>
        <taxon>Pseudomonadota</taxon>
        <taxon>Alphaproteobacteria</taxon>
        <taxon>Acetobacterales</taxon>
        <taxon>Acetobacteraceae</taxon>
        <taxon>Gluconobacter</taxon>
    </lineage>
</organism>
<evidence type="ECO:0000313" key="1">
    <source>
        <dbReference type="EMBL" id="OAJ67595.1"/>
    </source>
</evidence>
<gene>
    <name evidence="1" type="ORF">A0123_01637</name>
</gene>
<protein>
    <submittedName>
        <fullName evidence="1">Uncharacterized protein</fullName>
    </submittedName>
</protein>